<reference evidence="1 2" key="1">
    <citation type="journal article" date="2023" name="Plants (Basel)">
        <title>Bridging the Gap: Combining Genomics and Transcriptomics Approaches to Understand Stylosanthes scabra, an Orphan Legume from the Brazilian Caatinga.</title>
        <authorList>
            <person name="Ferreira-Neto J.R.C."/>
            <person name="da Silva M.D."/>
            <person name="Binneck E."/>
            <person name="de Melo N.F."/>
            <person name="da Silva R.H."/>
            <person name="de Melo A.L.T.M."/>
            <person name="Pandolfi V."/>
            <person name="Bustamante F.O."/>
            <person name="Brasileiro-Vidal A.C."/>
            <person name="Benko-Iseppon A.M."/>
        </authorList>
    </citation>
    <scope>NUCLEOTIDE SEQUENCE [LARGE SCALE GENOMIC DNA]</scope>
    <source>
        <tissue evidence="1">Leaves</tissue>
    </source>
</reference>
<gene>
    <name evidence="1" type="ORF">PIB30_058056</name>
</gene>
<name>A0ABU6YMB4_9FABA</name>
<organism evidence="1 2">
    <name type="scientific">Stylosanthes scabra</name>
    <dbReference type="NCBI Taxonomy" id="79078"/>
    <lineage>
        <taxon>Eukaryota</taxon>
        <taxon>Viridiplantae</taxon>
        <taxon>Streptophyta</taxon>
        <taxon>Embryophyta</taxon>
        <taxon>Tracheophyta</taxon>
        <taxon>Spermatophyta</taxon>
        <taxon>Magnoliopsida</taxon>
        <taxon>eudicotyledons</taxon>
        <taxon>Gunneridae</taxon>
        <taxon>Pentapetalae</taxon>
        <taxon>rosids</taxon>
        <taxon>fabids</taxon>
        <taxon>Fabales</taxon>
        <taxon>Fabaceae</taxon>
        <taxon>Papilionoideae</taxon>
        <taxon>50 kb inversion clade</taxon>
        <taxon>dalbergioids sensu lato</taxon>
        <taxon>Dalbergieae</taxon>
        <taxon>Pterocarpus clade</taxon>
        <taxon>Stylosanthes</taxon>
    </lineage>
</organism>
<keyword evidence="2" id="KW-1185">Reference proteome</keyword>
<dbReference type="Proteomes" id="UP001341840">
    <property type="component" value="Unassembled WGS sequence"/>
</dbReference>
<proteinExistence type="predicted"/>
<comment type="caution">
    <text evidence="1">The sequence shown here is derived from an EMBL/GenBank/DDBJ whole genome shotgun (WGS) entry which is preliminary data.</text>
</comment>
<sequence>MARTATPNSAISSPASYAFPYQEFEEVSIPPHLMVGSSEDLLFHRRCTGSFGHRSPDQARGLMKSCRGRALKAARREIQQRLRSRAVQNVPPRQRMLGAEVRADRAIASGCNLMKAKMEIPRFRAMTQPFLKPNST</sequence>
<accession>A0ABU6YMB4</accession>
<protein>
    <submittedName>
        <fullName evidence="1">Uncharacterized protein</fullName>
    </submittedName>
</protein>
<evidence type="ECO:0000313" key="1">
    <source>
        <dbReference type="EMBL" id="MED6209783.1"/>
    </source>
</evidence>
<evidence type="ECO:0000313" key="2">
    <source>
        <dbReference type="Proteomes" id="UP001341840"/>
    </source>
</evidence>
<dbReference type="EMBL" id="JASCZI010242138">
    <property type="protein sequence ID" value="MED6209783.1"/>
    <property type="molecule type" value="Genomic_DNA"/>
</dbReference>